<name>A0ABQ2VRM5_9ACTN</name>
<dbReference type="EMBL" id="BMTF01000001">
    <property type="protein sequence ID" value="GGV74845.1"/>
    <property type="molecule type" value="Genomic_DNA"/>
</dbReference>
<accession>A0ABQ2VRM5</accession>
<organism evidence="1 2">
    <name type="scientific">Streptomyces gelaticus</name>
    <dbReference type="NCBI Taxonomy" id="285446"/>
    <lineage>
        <taxon>Bacteria</taxon>
        <taxon>Bacillati</taxon>
        <taxon>Actinomycetota</taxon>
        <taxon>Actinomycetes</taxon>
        <taxon>Kitasatosporales</taxon>
        <taxon>Streptomycetaceae</taxon>
        <taxon>Streptomyces</taxon>
    </lineage>
</organism>
<keyword evidence="2" id="KW-1185">Reference proteome</keyword>
<reference evidence="2" key="1">
    <citation type="journal article" date="2019" name="Int. J. Syst. Evol. Microbiol.">
        <title>The Global Catalogue of Microorganisms (GCM) 10K type strain sequencing project: providing services to taxonomists for standard genome sequencing and annotation.</title>
        <authorList>
            <consortium name="The Broad Institute Genomics Platform"/>
            <consortium name="The Broad Institute Genome Sequencing Center for Infectious Disease"/>
            <person name="Wu L."/>
            <person name="Ma J."/>
        </authorList>
    </citation>
    <scope>NUCLEOTIDE SEQUENCE [LARGE SCALE GENOMIC DNA]</scope>
    <source>
        <strain evidence="2">JCM 4376</strain>
    </source>
</reference>
<proteinExistence type="predicted"/>
<dbReference type="Pfam" id="PF13263">
    <property type="entry name" value="PHP_C"/>
    <property type="match status" value="1"/>
</dbReference>
<gene>
    <name evidence="1" type="ORF">GCM10015535_04260</name>
</gene>
<evidence type="ECO:0000313" key="1">
    <source>
        <dbReference type="EMBL" id="GGV74845.1"/>
    </source>
</evidence>
<comment type="caution">
    <text evidence="1">The sequence shown here is derived from an EMBL/GenBank/DDBJ whole genome shotgun (WGS) entry which is preliminary data.</text>
</comment>
<protein>
    <submittedName>
        <fullName evidence="1">Uncharacterized protein</fullName>
    </submittedName>
</protein>
<evidence type="ECO:0000313" key="2">
    <source>
        <dbReference type="Proteomes" id="UP000660675"/>
    </source>
</evidence>
<dbReference type="Gene3D" id="3.20.20.140">
    <property type="entry name" value="Metal-dependent hydrolases"/>
    <property type="match status" value="1"/>
</dbReference>
<dbReference type="Proteomes" id="UP000660675">
    <property type="component" value="Unassembled WGS sequence"/>
</dbReference>
<sequence>MPGPGGMEGWGWRARIEVAGVTDVGAGISAHTCGGAGSRLVPGGLPCAFGALGRQADAGTAHGRCTCGGTGFPGDHRTQHRRGTRILGNSDTHLEGRIGIPHTVVLAEELSVDAVLAGIRAGRSWIAESAAVQLSFTVSAGGRSVGIGERLEAGGAPVGVRADVRGVPSGTVSFHTERGRAHHASLPASGSGTVQWRTGTAESAFVRVEVRRPDGRMAALGNPVVLT</sequence>